<dbReference type="Proteomes" id="UP000248882">
    <property type="component" value="Unassembled WGS sequence"/>
</dbReference>
<organism evidence="2 3">
    <name type="scientific">Algoriphagus chordae</name>
    <dbReference type="NCBI Taxonomy" id="237019"/>
    <lineage>
        <taxon>Bacteria</taxon>
        <taxon>Pseudomonadati</taxon>
        <taxon>Bacteroidota</taxon>
        <taxon>Cytophagia</taxon>
        <taxon>Cytophagales</taxon>
        <taxon>Cyclobacteriaceae</taxon>
        <taxon>Algoriphagus</taxon>
    </lineage>
</organism>
<evidence type="ECO:0000313" key="2">
    <source>
        <dbReference type="EMBL" id="PZX46872.1"/>
    </source>
</evidence>
<gene>
    <name evidence="2" type="ORF">LV85_04206</name>
</gene>
<keyword evidence="1" id="KW-1133">Transmembrane helix</keyword>
<keyword evidence="3" id="KW-1185">Reference proteome</keyword>
<dbReference type="AlphaFoldDB" id="A0A2W7S8G0"/>
<evidence type="ECO:0000256" key="1">
    <source>
        <dbReference type="SAM" id="Phobius"/>
    </source>
</evidence>
<proteinExistence type="predicted"/>
<accession>A0A2W7S8G0</accession>
<keyword evidence="1" id="KW-0472">Membrane</keyword>
<evidence type="ECO:0000313" key="3">
    <source>
        <dbReference type="Proteomes" id="UP000248882"/>
    </source>
</evidence>
<feature type="transmembrane region" description="Helical" evidence="1">
    <location>
        <begin position="6"/>
        <end position="26"/>
    </location>
</feature>
<name>A0A2W7S8G0_9BACT</name>
<dbReference type="EMBL" id="QKZT01000029">
    <property type="protein sequence ID" value="PZX46872.1"/>
    <property type="molecule type" value="Genomic_DNA"/>
</dbReference>
<keyword evidence="1" id="KW-0812">Transmembrane</keyword>
<comment type="caution">
    <text evidence="2">The sequence shown here is derived from an EMBL/GenBank/DDBJ whole genome shotgun (WGS) entry which is preliminary data.</text>
</comment>
<sequence length="245" mass="27891">MNNMGQVFRIVLVLICINCSVMNLCVSQGMGNIQGSYSYSFPVTTGASITLQLNEDHHFNYAQYGGHNEKTISKGYYFVKQDTLLLFHEGIEHPRPSYFEVISKTDTIRRDFGLESSFGESRVSFKIKVMDYSSETIPHTNVSIMKGKATLSGEVTDENGEARIYTTGREADKVIVSFIGYRNLYIDLEDFWGYITELKVVLSDSDIEYFEKPFLAKYIITKTGELKLLHKDNSDSEIVMVKDTR</sequence>
<protein>
    <submittedName>
        <fullName evidence="2">Uncharacterized protein</fullName>
    </submittedName>
</protein>
<reference evidence="2 3" key="1">
    <citation type="submission" date="2018-06" db="EMBL/GenBank/DDBJ databases">
        <title>Genomic Encyclopedia of Archaeal and Bacterial Type Strains, Phase II (KMG-II): from individual species to whole genera.</title>
        <authorList>
            <person name="Goeker M."/>
        </authorList>
    </citation>
    <scope>NUCLEOTIDE SEQUENCE [LARGE SCALE GENOMIC DNA]</scope>
    <source>
        <strain evidence="2 3">DSM 19830</strain>
    </source>
</reference>